<accession>A0A6B0R9V1</accession>
<protein>
    <submittedName>
        <fullName evidence="1">Uncharacterized protein</fullName>
    </submittedName>
</protein>
<keyword evidence="2" id="KW-1185">Reference proteome</keyword>
<dbReference type="PANTHER" id="PTHR24147:SF60">
    <property type="entry name" value="ANKYRIN REPEAT DOMAIN-CONTAINING PROTEIN 26-RELATED"/>
    <property type="match status" value="1"/>
</dbReference>
<dbReference type="InterPro" id="IPR036770">
    <property type="entry name" value="Ankyrin_rpt-contain_sf"/>
</dbReference>
<proteinExistence type="predicted"/>
<dbReference type="AlphaFoldDB" id="A0A6B0R9V1"/>
<evidence type="ECO:0000313" key="1">
    <source>
        <dbReference type="EMBL" id="MXQ86082.1"/>
    </source>
</evidence>
<gene>
    <name evidence="1" type="ORF">E5288_WYG002080</name>
</gene>
<dbReference type="Proteomes" id="UP000322234">
    <property type="component" value="Unassembled WGS sequence"/>
</dbReference>
<sequence length="59" mass="6394">MKAVECQAEEFATILLEHGANPNVTNVSSSTALNYTAFCQNISLAAELLSYDANNRSQE</sequence>
<evidence type="ECO:0000313" key="2">
    <source>
        <dbReference type="Proteomes" id="UP000322234"/>
    </source>
</evidence>
<dbReference type="Gene3D" id="1.25.40.20">
    <property type="entry name" value="Ankyrin repeat-containing domain"/>
    <property type="match status" value="1"/>
</dbReference>
<dbReference type="EMBL" id="VBQZ03000030">
    <property type="protein sequence ID" value="MXQ86082.1"/>
    <property type="molecule type" value="Genomic_DNA"/>
</dbReference>
<reference evidence="1" key="1">
    <citation type="submission" date="2019-10" db="EMBL/GenBank/DDBJ databases">
        <title>The sequence and de novo assembly of the wild yak genome.</title>
        <authorList>
            <person name="Liu Y."/>
        </authorList>
    </citation>
    <scope>NUCLEOTIDE SEQUENCE [LARGE SCALE GENOMIC DNA]</scope>
    <source>
        <strain evidence="1">WY2019</strain>
    </source>
</reference>
<organism evidence="1 2">
    <name type="scientific">Bos mutus</name>
    <name type="common">wild yak</name>
    <dbReference type="NCBI Taxonomy" id="72004"/>
    <lineage>
        <taxon>Eukaryota</taxon>
        <taxon>Metazoa</taxon>
        <taxon>Chordata</taxon>
        <taxon>Craniata</taxon>
        <taxon>Vertebrata</taxon>
        <taxon>Euteleostomi</taxon>
        <taxon>Mammalia</taxon>
        <taxon>Eutheria</taxon>
        <taxon>Laurasiatheria</taxon>
        <taxon>Artiodactyla</taxon>
        <taxon>Ruminantia</taxon>
        <taxon>Pecora</taxon>
        <taxon>Bovidae</taxon>
        <taxon>Bovinae</taxon>
        <taxon>Bos</taxon>
    </lineage>
</organism>
<name>A0A6B0R9V1_9CETA</name>
<dbReference type="InterPro" id="IPR050657">
    <property type="entry name" value="Ankyrin_repeat_domain"/>
</dbReference>
<comment type="caution">
    <text evidence="1">The sequence shown here is derived from an EMBL/GenBank/DDBJ whole genome shotgun (WGS) entry which is preliminary data.</text>
</comment>
<dbReference type="PANTHER" id="PTHR24147">
    <property type="entry name" value="ANKYRIN REPEAT DOMAIN 36-RELATED"/>
    <property type="match status" value="1"/>
</dbReference>
<dbReference type="SUPFAM" id="SSF48403">
    <property type="entry name" value="Ankyrin repeat"/>
    <property type="match status" value="1"/>
</dbReference>